<reference evidence="1 2" key="1">
    <citation type="submission" date="2019-03" db="EMBL/GenBank/DDBJ databases">
        <title>Bradyrhizobium diversity isolated from nodules of Chamaecrista fasciculata.</title>
        <authorList>
            <person name="Klepa M.S."/>
            <person name="Urquiaga M.O."/>
            <person name="Hungria M."/>
            <person name="Delamuta J.R."/>
        </authorList>
    </citation>
    <scope>NUCLEOTIDE SEQUENCE [LARGE SCALE GENOMIC DNA]</scope>
    <source>
        <strain evidence="1 2">CNPSo 3448</strain>
    </source>
</reference>
<dbReference type="OrthoDB" id="8252561at2"/>
<organism evidence="1 2">
    <name type="scientific">Bradyrhizobium niftali</name>
    <dbReference type="NCBI Taxonomy" id="2560055"/>
    <lineage>
        <taxon>Bacteria</taxon>
        <taxon>Pseudomonadati</taxon>
        <taxon>Pseudomonadota</taxon>
        <taxon>Alphaproteobacteria</taxon>
        <taxon>Hyphomicrobiales</taxon>
        <taxon>Nitrobacteraceae</taxon>
        <taxon>Bradyrhizobium</taxon>
    </lineage>
</organism>
<evidence type="ECO:0000313" key="1">
    <source>
        <dbReference type="EMBL" id="TFV41272.1"/>
    </source>
</evidence>
<gene>
    <name evidence="1" type="ORF">E4K65_37030</name>
</gene>
<comment type="caution">
    <text evidence="1">The sequence shown here is derived from an EMBL/GenBank/DDBJ whole genome shotgun (WGS) entry which is preliminary data.</text>
</comment>
<name>A0A4Y9LHP7_9BRAD</name>
<sequence length="149" mass="16053">MPDERTRTPARRDVAAGAVLLADEDRRILRRTCTRGGCAFVAGISATMPEWRAAIRGDPAAAVGLVVGRRIPEHIGLRVDLSMTVLLACAFVDPAAALVLSHTLARMPLEPRQRARLSASWSMHKIWLGSRRAGAREPKTPPGLNGNAS</sequence>
<proteinExistence type="predicted"/>
<accession>A0A4Y9LHP7</accession>
<dbReference type="EMBL" id="SPQT01000030">
    <property type="protein sequence ID" value="TFV41272.1"/>
    <property type="molecule type" value="Genomic_DNA"/>
</dbReference>
<dbReference type="AlphaFoldDB" id="A0A4Y9LHP7"/>
<dbReference type="RefSeq" id="WP_135178302.1">
    <property type="nucleotide sequence ID" value="NZ_SPQT01000030.1"/>
</dbReference>
<protein>
    <submittedName>
        <fullName evidence="1">Uncharacterized protein</fullName>
    </submittedName>
</protein>
<evidence type="ECO:0000313" key="2">
    <source>
        <dbReference type="Proteomes" id="UP000297966"/>
    </source>
</evidence>
<dbReference type="Proteomes" id="UP000297966">
    <property type="component" value="Unassembled WGS sequence"/>
</dbReference>
<keyword evidence="2" id="KW-1185">Reference proteome</keyword>